<feature type="region of interest" description="Disordered" evidence="2">
    <location>
        <begin position="1"/>
        <end position="43"/>
    </location>
</feature>
<evidence type="ECO:0000313" key="4">
    <source>
        <dbReference type="EMBL" id="JAD07668.1"/>
    </source>
</evidence>
<reference evidence="4" key="1">
    <citation type="submission" date="2014-11" db="EMBL/GenBank/DDBJ databases">
        <authorList>
            <person name="Geib S."/>
        </authorList>
    </citation>
    <scope>NUCLEOTIDE SEQUENCE</scope>
</reference>
<evidence type="ECO:0000256" key="1">
    <source>
        <dbReference type="SAM" id="Coils"/>
    </source>
</evidence>
<gene>
    <name evidence="4" type="primary">CCDC96</name>
    <name evidence="4" type="ORF">g.25612</name>
</gene>
<protein>
    <submittedName>
        <fullName evidence="4">Coiled-coil domain-containing protein 96</fullName>
    </submittedName>
</protein>
<feature type="region of interest" description="Disordered" evidence="2">
    <location>
        <begin position="148"/>
        <end position="181"/>
    </location>
</feature>
<feature type="coiled-coil region" evidence="1">
    <location>
        <begin position="509"/>
        <end position="583"/>
    </location>
</feature>
<dbReference type="AlphaFoldDB" id="A0A0A1XAG8"/>
<dbReference type="EMBL" id="GBXI01006624">
    <property type="protein sequence ID" value="JAD07668.1"/>
    <property type="molecule type" value="Transcribed_RNA"/>
</dbReference>
<reference evidence="4" key="2">
    <citation type="journal article" date="2015" name="Gigascience">
        <title>Reconstructing a comprehensive transcriptome assembly of a white-pupal translocated strain of the pest fruit fly Bactrocera cucurbitae.</title>
        <authorList>
            <person name="Sim S.B."/>
            <person name="Calla B."/>
            <person name="Hall B."/>
            <person name="DeRego T."/>
            <person name="Geib S.M."/>
        </authorList>
    </citation>
    <scope>NUCLEOTIDE SEQUENCE</scope>
</reference>
<sequence>MQQEPTLALRQKKKTRTVEKDEYGEVDPLQTTGSPQGSMLSRNIPSVTSTYSHDSEMITRILDDTVSESDYSTPETEANVIHHSMQVMESMYVNLLEIYDGIPDIDEISEDVESRKSVPIKEDATRPSDEGVFVDPLTGEILPKSAERVSITAESEVEEIPDGEGEEETESSEELQPELSISEDSEMLQLLEFEKAEEVLTKEAIQVDELDDFLLKETIPIEEKPNLAALRAEQLERERIYKILLTETETFLQTIIDEVIEYVEYKQPIELLRNNLDKRALMNEISTKINELEVERTIRGILNRKAVEFYKRKGLYLAITDDSPDQIMENIDKLNYATTQLDQAIGLEHTMKMKAELQQNELKVKLSQMQEMAQQKEEEFKTLVLNTLVKNKGNSLRTISGLLNEMFTTYDEVCQTYFKLIQIQHTKTELQKENDYIEFGQGLQQYVILQTEAKDLHKKVEDRSVELDIVRARCNRDIHAFSNVKLKSDIARIVNGMKKKTLACLVADRKESRAKLVHLKEERLHLQKQIRELTFQTGLLSNPPLLRDYDNTVEQMEKTSQHIAALRKQKKVLVATINKIEAQCKAREILG</sequence>
<keyword evidence="1" id="KW-0175">Coiled coil</keyword>
<evidence type="ECO:0000256" key="2">
    <source>
        <dbReference type="SAM" id="MobiDB-lite"/>
    </source>
</evidence>
<feature type="coiled-coil region" evidence="1">
    <location>
        <begin position="352"/>
        <end position="386"/>
    </location>
</feature>
<feature type="compositionally biased region" description="Acidic residues" evidence="2">
    <location>
        <begin position="155"/>
        <end position="181"/>
    </location>
</feature>
<feature type="compositionally biased region" description="Basic and acidic residues" evidence="2">
    <location>
        <begin position="113"/>
        <end position="129"/>
    </location>
</feature>
<dbReference type="InterPro" id="IPR025254">
    <property type="entry name" value="CCDC113/CCDC96_CC"/>
</dbReference>
<accession>A0A0A1XAG8</accession>
<dbReference type="Pfam" id="PF13870">
    <property type="entry name" value="CCDC113_CCDC96_CC"/>
    <property type="match status" value="1"/>
</dbReference>
<feature type="domain" description="CCDC113/CCDC96 coiled-coil" evidence="3">
    <location>
        <begin position="411"/>
        <end position="574"/>
    </location>
</feature>
<proteinExistence type="predicted"/>
<feature type="region of interest" description="Disordered" evidence="2">
    <location>
        <begin position="113"/>
        <end position="135"/>
    </location>
</feature>
<feature type="compositionally biased region" description="Polar residues" evidence="2">
    <location>
        <begin position="29"/>
        <end position="43"/>
    </location>
</feature>
<evidence type="ECO:0000259" key="3">
    <source>
        <dbReference type="Pfam" id="PF13870"/>
    </source>
</evidence>
<name>A0A0A1XAG8_ZEUCU</name>
<organism evidence="4">
    <name type="scientific">Zeugodacus cucurbitae</name>
    <name type="common">Melon fruit fly</name>
    <name type="synonym">Bactrocera cucurbitae</name>
    <dbReference type="NCBI Taxonomy" id="28588"/>
    <lineage>
        <taxon>Eukaryota</taxon>
        <taxon>Metazoa</taxon>
        <taxon>Ecdysozoa</taxon>
        <taxon>Arthropoda</taxon>
        <taxon>Hexapoda</taxon>
        <taxon>Insecta</taxon>
        <taxon>Pterygota</taxon>
        <taxon>Neoptera</taxon>
        <taxon>Endopterygota</taxon>
        <taxon>Diptera</taxon>
        <taxon>Brachycera</taxon>
        <taxon>Muscomorpha</taxon>
        <taxon>Tephritoidea</taxon>
        <taxon>Tephritidae</taxon>
        <taxon>Zeugodacus</taxon>
        <taxon>Zeugodacus</taxon>
    </lineage>
</organism>